<dbReference type="GO" id="GO:0000977">
    <property type="term" value="F:RNA polymerase II transcription regulatory region sequence-specific DNA binding"/>
    <property type="evidence" value="ECO:0007669"/>
    <property type="project" value="TreeGrafter"/>
</dbReference>
<sequence length="712" mass="81972">MMEEKTMVSEDQHWHFRNIHYEEIKGPRDIWSHLHRFCHGWLQPERHTKAQVLDLVILEQFLAVLPPEMEGWVRECGAETSSQAVALAEGFLLSQAEEQKEQLQWQGQGSFLIPKFPKGRRTPSNLSPELGTSQDDQNSDILLGNGTISWAALGLSPLPGGIKTLTEAPTQGRVSFEEVAVYFSQEEWSQLDSHQKTLHGEVMLENSRNVAFLESDGQNEVIWNRERKEEFRNWTESRIPEKNKSIPRNKKPTSKCVQNENTLAHQKPKAKLRTKGLGKSVKVPKDPLHLDMCNRTNVREDQNGYRENENSLSWRVKMGEKPYKCMECGKSFSKNSSLNCHKRIHTAEKPYKCMDCEKSFSMNNHLLSHKRIHTVEKPYKCMECGKSFSMSNHLLSHKMIHTAEKPYKCMDCGKSFSMSNHLFSHKRIHIAEKPYKCMDCGKSFSMSNHLFSHKRIHTAEKPYKCTDCGKSFRWSNQLTFHKRIHSGMIPYMECGKSFWENGSLTSHKRIHAVEKPYNCTECGKIFRKNSSLTSHQRIHTGEKPYKCTDCGKSFSQNGNLLSHKRSHSGEKPYKCVECGKSFMWSSQLTSHKSVHTGEKPYKCADCGKSFSNSSHLISHRRIHSGEKPYKCLECGKSFRENGSLTVHKRIHTGEKPYKCTECGKNFRKSSNLTSHVRIHSGDPKENEPDQEVVLPTLQTLKNELREETLRNQ</sequence>
<dbReference type="PANTHER" id="PTHR14196">
    <property type="entry name" value="ODD-SKIPPED - RELATED"/>
    <property type="match status" value="1"/>
</dbReference>
<evidence type="ECO:0000256" key="3">
    <source>
        <dbReference type="ARBA" id="ARBA00022737"/>
    </source>
</evidence>
<dbReference type="GO" id="GO:0005634">
    <property type="term" value="C:nucleus"/>
    <property type="evidence" value="ECO:0007669"/>
    <property type="project" value="UniProtKB-SubCell"/>
</dbReference>
<feature type="domain" description="C2H2-type" evidence="11">
    <location>
        <begin position="351"/>
        <end position="378"/>
    </location>
</feature>
<dbReference type="GO" id="GO:0008270">
    <property type="term" value="F:zinc ion binding"/>
    <property type="evidence" value="ECO:0007669"/>
    <property type="project" value="UniProtKB-KW"/>
</dbReference>
<accession>A0A8C5RCN2</accession>
<dbReference type="FunFam" id="3.30.160.60:FF:001270">
    <property type="entry name" value="zinc finger protein 583 isoform X1"/>
    <property type="match status" value="1"/>
</dbReference>
<evidence type="ECO:0000256" key="1">
    <source>
        <dbReference type="ARBA" id="ARBA00004123"/>
    </source>
</evidence>
<dbReference type="PROSITE" id="PS50805">
    <property type="entry name" value="KRAB"/>
    <property type="match status" value="1"/>
</dbReference>
<feature type="domain" description="C2H2-type" evidence="11">
    <location>
        <begin position="517"/>
        <end position="544"/>
    </location>
</feature>
<feature type="domain" description="KRAB" evidence="13">
    <location>
        <begin position="174"/>
        <end position="250"/>
    </location>
</feature>
<keyword evidence="4 9" id="KW-0863">Zinc-finger</keyword>
<dbReference type="InterPro" id="IPR038269">
    <property type="entry name" value="SCAN_sf"/>
</dbReference>
<proteinExistence type="predicted"/>
<reference evidence="14" key="2">
    <citation type="submission" date="2025-09" db="UniProtKB">
        <authorList>
            <consortium name="Ensembl"/>
        </authorList>
    </citation>
    <scope>IDENTIFICATION</scope>
</reference>
<dbReference type="SUPFAM" id="SSF47353">
    <property type="entry name" value="Retrovirus capsid dimerization domain-like"/>
    <property type="match status" value="1"/>
</dbReference>
<dbReference type="InterPro" id="IPR050717">
    <property type="entry name" value="C2H2-ZF_Transcription_Reg"/>
</dbReference>
<dbReference type="Proteomes" id="UP000694406">
    <property type="component" value="Unplaced"/>
</dbReference>
<dbReference type="FunFam" id="3.30.160.60:FF:002090">
    <property type="entry name" value="Zinc finger protein 473"/>
    <property type="match status" value="1"/>
</dbReference>
<dbReference type="PROSITE" id="PS50157">
    <property type="entry name" value="ZINC_FINGER_C2H2_2"/>
    <property type="match status" value="13"/>
</dbReference>
<dbReference type="Ensembl" id="ENSLLTT00000000385.1">
    <property type="protein sequence ID" value="ENSLLTP00000000376.1"/>
    <property type="gene ID" value="ENSLLTG00000000306.1"/>
</dbReference>
<dbReference type="InterPro" id="IPR001909">
    <property type="entry name" value="KRAB"/>
</dbReference>
<evidence type="ECO:0000256" key="6">
    <source>
        <dbReference type="ARBA" id="ARBA00023015"/>
    </source>
</evidence>
<dbReference type="FunFam" id="3.30.160.60:FF:000238">
    <property type="entry name" value="Zinc finger protein 485"/>
    <property type="match status" value="1"/>
</dbReference>
<dbReference type="FunFam" id="3.30.160.60:FF:000806">
    <property type="entry name" value="Zinc finger protein"/>
    <property type="match status" value="2"/>
</dbReference>
<feature type="domain" description="C2H2-type" evidence="11">
    <location>
        <begin position="545"/>
        <end position="572"/>
    </location>
</feature>
<dbReference type="Gene3D" id="1.10.4020.10">
    <property type="entry name" value="DNA breaking-rejoining enzymes"/>
    <property type="match status" value="1"/>
</dbReference>
<dbReference type="SMART" id="SM00355">
    <property type="entry name" value="ZnF_C2H2"/>
    <property type="match status" value="13"/>
</dbReference>
<keyword evidence="3" id="KW-0677">Repeat</keyword>
<evidence type="ECO:0000313" key="14">
    <source>
        <dbReference type="Ensembl" id="ENSLLTP00000000376.1"/>
    </source>
</evidence>
<evidence type="ECO:0000259" key="11">
    <source>
        <dbReference type="PROSITE" id="PS50157"/>
    </source>
</evidence>
<evidence type="ECO:0000256" key="5">
    <source>
        <dbReference type="ARBA" id="ARBA00022833"/>
    </source>
</evidence>
<dbReference type="FunFam" id="3.30.160.60:FF:002343">
    <property type="entry name" value="Zinc finger protein 33A"/>
    <property type="match status" value="3"/>
</dbReference>
<dbReference type="Pfam" id="PF00096">
    <property type="entry name" value="zf-C2H2"/>
    <property type="match status" value="11"/>
</dbReference>
<dbReference type="CDD" id="cd07765">
    <property type="entry name" value="KRAB_A-box"/>
    <property type="match status" value="1"/>
</dbReference>
<evidence type="ECO:0000313" key="15">
    <source>
        <dbReference type="Proteomes" id="UP000694406"/>
    </source>
</evidence>
<dbReference type="SMART" id="SM00431">
    <property type="entry name" value="SCAN"/>
    <property type="match status" value="1"/>
</dbReference>
<feature type="domain" description="C2H2-type" evidence="11">
    <location>
        <begin position="601"/>
        <end position="628"/>
    </location>
</feature>
<evidence type="ECO:0000256" key="2">
    <source>
        <dbReference type="ARBA" id="ARBA00022723"/>
    </source>
</evidence>
<evidence type="ECO:0000256" key="10">
    <source>
        <dbReference type="SAM" id="MobiDB-lite"/>
    </source>
</evidence>
<dbReference type="SMART" id="SM00349">
    <property type="entry name" value="KRAB"/>
    <property type="match status" value="1"/>
</dbReference>
<evidence type="ECO:0000256" key="7">
    <source>
        <dbReference type="ARBA" id="ARBA00023163"/>
    </source>
</evidence>
<dbReference type="InterPro" id="IPR013087">
    <property type="entry name" value="Znf_C2H2_type"/>
</dbReference>
<dbReference type="SUPFAM" id="SSF109640">
    <property type="entry name" value="KRAB domain (Kruppel-associated box)"/>
    <property type="match status" value="1"/>
</dbReference>
<feature type="domain" description="C2H2-type" evidence="11">
    <location>
        <begin position="573"/>
        <end position="600"/>
    </location>
</feature>
<dbReference type="PROSITE" id="PS00028">
    <property type="entry name" value="ZINC_FINGER_C2H2_1"/>
    <property type="match status" value="12"/>
</dbReference>
<keyword evidence="15" id="KW-1185">Reference proteome</keyword>
<reference evidence="14" key="1">
    <citation type="submission" date="2025-08" db="UniProtKB">
        <authorList>
            <consortium name="Ensembl"/>
        </authorList>
    </citation>
    <scope>IDENTIFICATION</scope>
</reference>
<evidence type="ECO:0000259" key="12">
    <source>
        <dbReference type="PROSITE" id="PS50804"/>
    </source>
</evidence>
<feature type="domain" description="C2H2-type" evidence="11">
    <location>
        <begin position="379"/>
        <end position="406"/>
    </location>
</feature>
<dbReference type="FunFam" id="3.30.160.60:FF:000358">
    <property type="entry name" value="zinc finger protein 24"/>
    <property type="match status" value="1"/>
</dbReference>
<keyword evidence="2" id="KW-0479">Metal-binding</keyword>
<organism evidence="14 15">
    <name type="scientific">Laticauda laticaudata</name>
    <name type="common">Blue-ringed sea krait</name>
    <name type="synonym">Blue-lipped sea krait</name>
    <dbReference type="NCBI Taxonomy" id="8630"/>
    <lineage>
        <taxon>Eukaryota</taxon>
        <taxon>Metazoa</taxon>
        <taxon>Chordata</taxon>
        <taxon>Craniata</taxon>
        <taxon>Vertebrata</taxon>
        <taxon>Euteleostomi</taxon>
        <taxon>Lepidosauria</taxon>
        <taxon>Squamata</taxon>
        <taxon>Bifurcata</taxon>
        <taxon>Unidentata</taxon>
        <taxon>Episquamata</taxon>
        <taxon>Toxicofera</taxon>
        <taxon>Serpentes</taxon>
        <taxon>Colubroidea</taxon>
        <taxon>Elapidae</taxon>
        <taxon>Laticaudinae</taxon>
        <taxon>Laticauda</taxon>
    </lineage>
</organism>
<evidence type="ECO:0000259" key="13">
    <source>
        <dbReference type="PROSITE" id="PS50805"/>
    </source>
</evidence>
<dbReference type="CDD" id="cd07936">
    <property type="entry name" value="SCAN"/>
    <property type="match status" value="1"/>
</dbReference>
<name>A0A8C5RCN2_LATLA</name>
<evidence type="ECO:0000256" key="8">
    <source>
        <dbReference type="ARBA" id="ARBA00023242"/>
    </source>
</evidence>
<dbReference type="GeneTree" id="ENSGT01150000286941"/>
<feature type="domain" description="C2H2-type" evidence="11">
    <location>
        <begin position="629"/>
        <end position="656"/>
    </location>
</feature>
<feature type="domain" description="C2H2-type" evidence="11">
    <location>
        <begin position="435"/>
        <end position="462"/>
    </location>
</feature>
<evidence type="ECO:0000256" key="9">
    <source>
        <dbReference type="PROSITE-ProRule" id="PRU00042"/>
    </source>
</evidence>
<dbReference type="SUPFAM" id="SSF57667">
    <property type="entry name" value="beta-beta-alpha zinc fingers"/>
    <property type="match status" value="7"/>
</dbReference>
<feature type="domain" description="C2H2-type" evidence="11">
    <location>
        <begin position="407"/>
        <end position="434"/>
    </location>
</feature>
<keyword evidence="5" id="KW-0862">Zinc</keyword>
<feature type="region of interest" description="Disordered" evidence="10">
    <location>
        <begin position="117"/>
        <end position="137"/>
    </location>
</feature>
<evidence type="ECO:0000256" key="4">
    <source>
        <dbReference type="ARBA" id="ARBA00022771"/>
    </source>
</evidence>
<dbReference type="FunFam" id="1.10.4020.10:FF:000005">
    <property type="entry name" value="Uncharacterized protein"/>
    <property type="match status" value="1"/>
</dbReference>
<dbReference type="AlphaFoldDB" id="A0A8C5RCN2"/>
<feature type="domain" description="SCAN box" evidence="12">
    <location>
        <begin position="15"/>
        <end position="91"/>
    </location>
</feature>
<dbReference type="PROSITE" id="PS50804">
    <property type="entry name" value="SCAN_BOX"/>
    <property type="match status" value="1"/>
</dbReference>
<feature type="compositionally biased region" description="Polar residues" evidence="10">
    <location>
        <begin position="122"/>
        <end position="137"/>
    </location>
</feature>
<feature type="domain" description="C2H2-type" evidence="11">
    <location>
        <begin position="493"/>
        <end position="516"/>
    </location>
</feature>
<dbReference type="Pfam" id="PF01352">
    <property type="entry name" value="KRAB"/>
    <property type="match status" value="1"/>
</dbReference>
<comment type="subcellular location">
    <subcellularLocation>
        <location evidence="1">Nucleus</location>
    </subcellularLocation>
</comment>
<dbReference type="InterPro" id="IPR003309">
    <property type="entry name" value="SCAN_dom"/>
</dbReference>
<dbReference type="Pfam" id="PF02023">
    <property type="entry name" value="SCAN"/>
    <property type="match status" value="1"/>
</dbReference>
<dbReference type="InterPro" id="IPR036051">
    <property type="entry name" value="KRAB_dom_sf"/>
</dbReference>
<dbReference type="Gene3D" id="6.10.140.140">
    <property type="match status" value="1"/>
</dbReference>
<feature type="domain" description="C2H2-type" evidence="11">
    <location>
        <begin position="323"/>
        <end position="350"/>
    </location>
</feature>
<dbReference type="Gene3D" id="3.30.160.60">
    <property type="entry name" value="Classic Zinc Finger"/>
    <property type="match status" value="13"/>
</dbReference>
<keyword evidence="6" id="KW-0805">Transcription regulation</keyword>
<keyword evidence="7" id="KW-0804">Transcription</keyword>
<dbReference type="GO" id="GO:0000981">
    <property type="term" value="F:DNA-binding transcription factor activity, RNA polymerase II-specific"/>
    <property type="evidence" value="ECO:0007669"/>
    <property type="project" value="TreeGrafter"/>
</dbReference>
<protein>
    <submittedName>
        <fullName evidence="14">Uncharacterized protein</fullName>
    </submittedName>
</protein>
<feature type="domain" description="C2H2-type" evidence="11">
    <location>
        <begin position="463"/>
        <end position="490"/>
    </location>
</feature>
<dbReference type="FunFam" id="3.30.160.60:FF:000638">
    <property type="entry name" value="Zinc finger protein 184"/>
    <property type="match status" value="1"/>
</dbReference>
<dbReference type="InterPro" id="IPR036236">
    <property type="entry name" value="Znf_C2H2_sf"/>
</dbReference>
<dbReference type="PANTHER" id="PTHR14196:SF12">
    <property type="entry name" value="ZINC FINGER PROTEIN 208-LIKE"/>
    <property type="match status" value="1"/>
</dbReference>
<feature type="domain" description="C2H2-type" evidence="11">
    <location>
        <begin position="657"/>
        <end position="684"/>
    </location>
</feature>
<dbReference type="FunFam" id="3.30.160.60:FF:002061">
    <property type="entry name" value="Uncharacterized protein"/>
    <property type="match status" value="1"/>
</dbReference>
<dbReference type="FunFam" id="3.30.160.60:FF:002159">
    <property type="entry name" value="Zinc finger protein 841"/>
    <property type="match status" value="1"/>
</dbReference>
<keyword evidence="8" id="KW-0539">Nucleus</keyword>